<protein>
    <submittedName>
        <fullName evidence="6">DNA mismatch repair protein MutS</fullName>
    </submittedName>
</protein>
<name>A0A365XX08_9BACT</name>
<accession>A0A365XX08</accession>
<keyword evidence="2" id="KW-0067">ATP-binding</keyword>
<keyword evidence="7" id="KW-1185">Reference proteome</keyword>
<dbReference type="SUPFAM" id="SSF48334">
    <property type="entry name" value="DNA repair protein MutS, domain III"/>
    <property type="match status" value="1"/>
</dbReference>
<evidence type="ECO:0000313" key="6">
    <source>
        <dbReference type="EMBL" id="RBL90234.1"/>
    </source>
</evidence>
<keyword evidence="4" id="KW-0812">Transmembrane</keyword>
<feature type="transmembrane region" description="Helical" evidence="4">
    <location>
        <begin position="6"/>
        <end position="24"/>
    </location>
</feature>
<evidence type="ECO:0000256" key="4">
    <source>
        <dbReference type="SAM" id="Phobius"/>
    </source>
</evidence>
<dbReference type="Pfam" id="PF00488">
    <property type="entry name" value="MutS_V"/>
    <property type="match status" value="1"/>
</dbReference>
<dbReference type="AlphaFoldDB" id="A0A365XX08"/>
<reference evidence="6 7" key="1">
    <citation type="submission" date="2018-05" db="EMBL/GenBank/DDBJ databases">
        <title>Chitinophaga sp. K3CV102501T nov., isolated from isolated from a monsoon evergreen broad-leaved forest soil.</title>
        <authorList>
            <person name="Lv Y."/>
        </authorList>
    </citation>
    <scope>NUCLEOTIDE SEQUENCE [LARGE SCALE GENOMIC DNA]</scope>
    <source>
        <strain evidence="6 7">GDMCC 1.1325</strain>
    </source>
</reference>
<dbReference type="EMBL" id="QFFJ01000002">
    <property type="protein sequence ID" value="RBL90234.1"/>
    <property type="molecule type" value="Genomic_DNA"/>
</dbReference>
<evidence type="ECO:0000259" key="5">
    <source>
        <dbReference type="SMART" id="SM00534"/>
    </source>
</evidence>
<feature type="transmembrane region" description="Helical" evidence="4">
    <location>
        <begin position="268"/>
        <end position="291"/>
    </location>
</feature>
<sequence length="552" mass="63556">MIMPYLFVFLFTLTGVIFLSINQYKRRRSRQLHMIRQQWGMMKDEYFNFNRIGSYLALNIGDDFHLLSSQTKADIDFDDVFRFIDRTSTPVGQQFLYDLMSKPGNDAARLRLLEEQVSFFAGNTATREEVQLLMTTLQSNDAAYISSLLEDNLPSRPAWYNLVVASLASVVLLLVLSPRYPFLLIWLLLPLFFNVFLHYWNKNNTARFIRSIPQLHLLMELTRKLCARELPFNNDEALQSLRRMKTFRRKSLFINFGYSGSQDDISRLFAYLFEYVKAFLLVEFFAFYSLADELRKRRQDIMVIFRFIGNMDACISIASLRAGVAETCVPVSLPVSRVLEATKLCHPLIPDCAANDINVNGKSVLITGSNMSGKTTFLRTVALNIVLAQTIHTCFATSFHAPFFRLFSSIRIDDSLQDGRSYYFQEVEVMHALIREVVPAPQSFFILDEVFKGTNTVERIAAASAILSYLNRYNNLVFVSTHDIELSAMLSDDYELYHFSETIIGDQLHFDHKLKHGQLTTRNAIKLLEIAGYPREIIDEATEISSKLRIQL</sequence>
<evidence type="ECO:0000256" key="1">
    <source>
        <dbReference type="ARBA" id="ARBA00022741"/>
    </source>
</evidence>
<dbReference type="InterPro" id="IPR027417">
    <property type="entry name" value="P-loop_NTPase"/>
</dbReference>
<organism evidence="6 7">
    <name type="scientific">Chitinophaga flava</name>
    <dbReference type="NCBI Taxonomy" id="2259036"/>
    <lineage>
        <taxon>Bacteria</taxon>
        <taxon>Pseudomonadati</taxon>
        <taxon>Bacteroidota</taxon>
        <taxon>Chitinophagia</taxon>
        <taxon>Chitinophagales</taxon>
        <taxon>Chitinophagaceae</taxon>
        <taxon>Chitinophaga</taxon>
    </lineage>
</organism>
<dbReference type="GO" id="GO:0030983">
    <property type="term" value="F:mismatched DNA binding"/>
    <property type="evidence" value="ECO:0007669"/>
    <property type="project" value="InterPro"/>
</dbReference>
<keyword evidence="3" id="KW-0238">DNA-binding</keyword>
<dbReference type="PANTHER" id="PTHR11361">
    <property type="entry name" value="DNA MISMATCH REPAIR PROTEIN MUTS FAMILY MEMBER"/>
    <property type="match status" value="1"/>
</dbReference>
<dbReference type="OrthoDB" id="9802448at2"/>
<dbReference type="SMART" id="SM00534">
    <property type="entry name" value="MUTSac"/>
    <property type="match status" value="1"/>
</dbReference>
<keyword evidence="1" id="KW-0547">Nucleotide-binding</keyword>
<proteinExistence type="predicted"/>
<dbReference type="GO" id="GO:0005829">
    <property type="term" value="C:cytosol"/>
    <property type="evidence" value="ECO:0007669"/>
    <property type="project" value="TreeGrafter"/>
</dbReference>
<dbReference type="GO" id="GO:0140664">
    <property type="term" value="F:ATP-dependent DNA damage sensor activity"/>
    <property type="evidence" value="ECO:0007669"/>
    <property type="project" value="InterPro"/>
</dbReference>
<keyword evidence="4" id="KW-0472">Membrane</keyword>
<feature type="domain" description="DNA mismatch repair proteins mutS family" evidence="5">
    <location>
        <begin position="361"/>
        <end position="546"/>
    </location>
</feature>
<dbReference type="Gene3D" id="3.40.50.300">
    <property type="entry name" value="P-loop containing nucleotide triphosphate hydrolases"/>
    <property type="match status" value="1"/>
</dbReference>
<keyword evidence="4" id="KW-1133">Transmembrane helix</keyword>
<evidence type="ECO:0000313" key="7">
    <source>
        <dbReference type="Proteomes" id="UP000253410"/>
    </source>
</evidence>
<dbReference type="InterPro" id="IPR036187">
    <property type="entry name" value="DNA_mismatch_repair_MutS_sf"/>
</dbReference>
<dbReference type="SUPFAM" id="SSF52540">
    <property type="entry name" value="P-loop containing nucleoside triphosphate hydrolases"/>
    <property type="match status" value="1"/>
</dbReference>
<dbReference type="GO" id="GO:0005524">
    <property type="term" value="F:ATP binding"/>
    <property type="evidence" value="ECO:0007669"/>
    <property type="project" value="UniProtKB-KW"/>
</dbReference>
<dbReference type="InterPro" id="IPR045076">
    <property type="entry name" value="MutS"/>
</dbReference>
<evidence type="ECO:0000256" key="2">
    <source>
        <dbReference type="ARBA" id="ARBA00022840"/>
    </source>
</evidence>
<feature type="transmembrane region" description="Helical" evidence="4">
    <location>
        <begin position="182"/>
        <end position="200"/>
    </location>
</feature>
<dbReference type="GO" id="GO:0006298">
    <property type="term" value="P:mismatch repair"/>
    <property type="evidence" value="ECO:0007669"/>
    <property type="project" value="InterPro"/>
</dbReference>
<comment type="caution">
    <text evidence="6">The sequence shown here is derived from an EMBL/GenBank/DDBJ whole genome shotgun (WGS) entry which is preliminary data.</text>
</comment>
<gene>
    <name evidence="6" type="ORF">DF182_27605</name>
</gene>
<dbReference type="InterPro" id="IPR000432">
    <property type="entry name" value="DNA_mismatch_repair_MutS_C"/>
</dbReference>
<evidence type="ECO:0000256" key="3">
    <source>
        <dbReference type="ARBA" id="ARBA00023125"/>
    </source>
</evidence>
<dbReference type="PANTHER" id="PTHR11361:SF152">
    <property type="entry name" value="DNA MISMATCH REPAIR PROTEIN"/>
    <property type="match status" value="1"/>
</dbReference>
<feature type="transmembrane region" description="Helical" evidence="4">
    <location>
        <begin position="158"/>
        <end position="176"/>
    </location>
</feature>
<dbReference type="Proteomes" id="UP000253410">
    <property type="component" value="Unassembled WGS sequence"/>
</dbReference>